<organism evidence="1 2">
    <name type="scientific">Dentiscutata erythropus</name>
    <dbReference type="NCBI Taxonomy" id="1348616"/>
    <lineage>
        <taxon>Eukaryota</taxon>
        <taxon>Fungi</taxon>
        <taxon>Fungi incertae sedis</taxon>
        <taxon>Mucoromycota</taxon>
        <taxon>Glomeromycotina</taxon>
        <taxon>Glomeromycetes</taxon>
        <taxon>Diversisporales</taxon>
        <taxon>Gigasporaceae</taxon>
        <taxon>Dentiscutata</taxon>
    </lineage>
</organism>
<keyword evidence="2" id="KW-1185">Reference proteome</keyword>
<evidence type="ECO:0000313" key="1">
    <source>
        <dbReference type="EMBL" id="CAG8622051.1"/>
    </source>
</evidence>
<gene>
    <name evidence="1" type="ORF">DERYTH_LOCUS8691</name>
</gene>
<comment type="caution">
    <text evidence="1">The sequence shown here is derived from an EMBL/GenBank/DDBJ whole genome shotgun (WGS) entry which is preliminary data.</text>
</comment>
<reference evidence="1" key="1">
    <citation type="submission" date="2021-06" db="EMBL/GenBank/DDBJ databases">
        <authorList>
            <person name="Kallberg Y."/>
            <person name="Tangrot J."/>
            <person name="Rosling A."/>
        </authorList>
    </citation>
    <scope>NUCLEOTIDE SEQUENCE</scope>
    <source>
        <strain evidence="1">MA453B</strain>
    </source>
</reference>
<proteinExistence type="predicted"/>
<evidence type="ECO:0000313" key="2">
    <source>
        <dbReference type="Proteomes" id="UP000789405"/>
    </source>
</evidence>
<protein>
    <submittedName>
        <fullName evidence="1">8304_t:CDS:1</fullName>
    </submittedName>
</protein>
<dbReference type="Proteomes" id="UP000789405">
    <property type="component" value="Unassembled WGS sequence"/>
</dbReference>
<accession>A0A9N9D136</accession>
<sequence length="80" mass="9240">MGFPNLGMCSSFKAWRFFDLRDKQWDSLIQECIRDLKPGTMGFSDSGMRSSSKAWGVFDLRDKEWDSLIRECVRVLSGIP</sequence>
<dbReference type="AlphaFoldDB" id="A0A9N9D136"/>
<name>A0A9N9D136_9GLOM</name>
<dbReference type="EMBL" id="CAJVPY010004535">
    <property type="protein sequence ID" value="CAG8622051.1"/>
    <property type="molecule type" value="Genomic_DNA"/>
</dbReference>